<dbReference type="GO" id="GO:1990538">
    <property type="term" value="F:xylan O-acetyltransferase activity"/>
    <property type="evidence" value="ECO:0007669"/>
    <property type="project" value="UniProtKB-ARBA"/>
</dbReference>
<accession>A0A9E7IFB0</accession>
<feature type="domain" description="Probable zinc-ribbon" evidence="10">
    <location>
        <begin position="467"/>
        <end position="508"/>
    </location>
</feature>
<comment type="subcellular location">
    <subcellularLocation>
        <location evidence="1">Golgi apparatus membrane</location>
        <topology evidence="1">Single-pass type II membrane protein</topology>
    </subcellularLocation>
</comment>
<dbReference type="Pfam" id="PF11331">
    <property type="entry name" value="Zn_ribbon_12"/>
    <property type="match status" value="1"/>
</dbReference>
<sequence>MAEEDLERRFVWCGAPNARNFSQSSPTSWSTAAVAVALLSKDSHLHWITSPFVFGTHAAKKAVPGMGASPEKSDGENIKYLEVLQHNTEKKGIASNASTEADHEVGRAESRIKESLPHGKSMTEAEDSGLMNKLITSKLDSIPMENGTDTQNVTALGKPEIESGRDTKQQVDQPRLPQPTLARRAEERDRAPRDTTVDVQPVRLLDEGPTDRHQNPSHVYGNGAGGSRQNMDDASKVGYLEQDRAKLLRMLDELRDQVQQTCEASDKKKTSAPVDRMAGSSSCYVQHDHATWFPESSSSSYLNQSRCFPIPHDHNTAMLNFYSNVPIQSDITGYGDPFVHKRVPFHLSSEYPQRQVDSFLYGQFEPDPVMPYYHDGFCHQPACSCLHCYQRPFSVPARAPPTVLGHQRTPYPVNNHEFYAVDGPSIFGTRSSNLRVGNAPLHRLEPRSHCRIKFSKSNAQSCRPIDGAAPFTICSSCFELLQLPEKSLPLKKNKFKLRCGSCFKLMTIQYDGSRIVISAPTPDSHMSSVNNNSSLDSPINGALSTDEKLVLPYIFTINDHEMIEKGHGQHLSESEKMHGFSLSSSTSGHVDSPESVISQKDVPTSPGVPLEAQVISRVSSLPLREHFGYSLSDEAADGSGNGSGSKRSDHVRNLSLSGNFKQNSTKDVLVATERGLSEDEDLPAGLSQDSWDMASKDETQPRVIKAGDSFFAGLIKKSFRPFNQSVGHGRFKVSINNHHVPDRLVKKAEKQAGPIYPGDYWYDYRAGFWGVMGHPCLGIIPPFIEEFNYPMPKNCAGGNTGVLVNGRELHQKDLDLLIGRGLPATRDCSYIIEISGKVWDESSGEEIESLGKLAPTHCDAATRNTHSCSVSHILKRMQRALVCLALAAFRCSSFSFPRLLYSLTFGLRFPCGSHRPLPRPTPLLRRFSCRCSALLWLPEEVHVERGMGMDWEPWPPLQRKSNHVFVKLLVLVLLLGLSFRLLFSRSAVFLPVSESPAAVAETASSTAVVVGVVGDAELRKGSPLTDSAAPVTEVVVEDGEASQQGDKCDLFTGEWIPNPSGPAYTNASCRFIESPQNCLKNGHPDTGYLFWRWKPHGCDVPTFNAEKFLNAMRNKSWALIGDSILRNHAQSLICLLSKAEEAVEVYHADQYKSRRWLFPSHNFTVSLIWTPFLIKAEIFENDDGESKSENRLHIDTLDKSGQVSITTLTMWTWTPDHFEYGEWFSGGVCNRTVPYKMGEFNGSNVDHVMRKIELEEFRRAVAAEGSETVAHLKLLDTYQLSWLRPDAHPGPYRKFHPFDKDKNAKVQNDCLHWCLPGAIDTWNDLIMELILGE</sequence>
<feature type="region of interest" description="Disordered" evidence="9">
    <location>
        <begin position="568"/>
        <end position="607"/>
    </location>
</feature>
<feature type="coiled-coil region" evidence="8">
    <location>
        <begin position="237"/>
        <end position="264"/>
    </location>
</feature>
<evidence type="ECO:0000256" key="1">
    <source>
        <dbReference type="ARBA" id="ARBA00004323"/>
    </source>
</evidence>
<proteinExistence type="inferred from homology"/>
<feature type="compositionally biased region" description="Basic and acidic residues" evidence="9">
    <location>
        <begin position="183"/>
        <end position="196"/>
    </location>
</feature>
<organism evidence="13 14">
    <name type="scientific">Musa troglodytarum</name>
    <name type="common">fe'i banana</name>
    <dbReference type="NCBI Taxonomy" id="320322"/>
    <lineage>
        <taxon>Eukaryota</taxon>
        <taxon>Viridiplantae</taxon>
        <taxon>Streptophyta</taxon>
        <taxon>Embryophyta</taxon>
        <taxon>Tracheophyta</taxon>
        <taxon>Spermatophyta</taxon>
        <taxon>Magnoliopsida</taxon>
        <taxon>Liliopsida</taxon>
        <taxon>Zingiberales</taxon>
        <taxon>Musaceae</taxon>
        <taxon>Musa</taxon>
    </lineage>
</organism>
<feature type="domain" description="Trichome birefringence-like C-terminal" evidence="11">
    <location>
        <begin position="1100"/>
        <end position="1200"/>
    </location>
</feature>
<evidence type="ECO:0000313" key="13">
    <source>
        <dbReference type="EMBL" id="URE47957.1"/>
    </source>
</evidence>
<feature type="compositionally biased region" description="Polar residues" evidence="9">
    <location>
        <begin position="581"/>
        <end position="602"/>
    </location>
</feature>
<keyword evidence="14" id="KW-1185">Reference proteome</keyword>
<dbReference type="InterPro" id="IPR025846">
    <property type="entry name" value="TBL_N"/>
</dbReference>
<evidence type="ECO:0000256" key="2">
    <source>
        <dbReference type="ARBA" id="ARBA00007727"/>
    </source>
</evidence>
<dbReference type="OrthoDB" id="2020426at2759"/>
<dbReference type="InterPro" id="IPR040244">
    <property type="entry name" value="EDR4-like"/>
</dbReference>
<comment type="similarity">
    <text evidence="2">Belongs to the PC-esterase family. TBL subfamily.</text>
</comment>
<evidence type="ECO:0000256" key="5">
    <source>
        <dbReference type="ARBA" id="ARBA00022989"/>
    </source>
</evidence>
<feature type="compositionally biased region" description="Basic and acidic residues" evidence="9">
    <location>
        <begin position="100"/>
        <end position="123"/>
    </location>
</feature>
<dbReference type="InterPro" id="IPR021480">
    <property type="entry name" value="Zinc_ribbon_12"/>
</dbReference>
<evidence type="ECO:0000259" key="11">
    <source>
        <dbReference type="Pfam" id="PF13839"/>
    </source>
</evidence>
<protein>
    <recommendedName>
        <fullName evidence="15">Trichome birefringence-like N-terminal domain-containing protein</fullName>
    </recommendedName>
</protein>
<keyword evidence="7" id="KW-0472">Membrane</keyword>
<feature type="region of interest" description="Disordered" evidence="9">
    <location>
        <begin position="632"/>
        <end position="658"/>
    </location>
</feature>
<evidence type="ECO:0000256" key="9">
    <source>
        <dbReference type="SAM" id="MobiDB-lite"/>
    </source>
</evidence>
<dbReference type="Pfam" id="PF14416">
    <property type="entry name" value="PMR5N"/>
    <property type="match status" value="1"/>
</dbReference>
<keyword evidence="8" id="KW-0175">Coiled coil</keyword>
<gene>
    <name evidence="13" type="ORF">MUK42_24976</name>
</gene>
<dbReference type="EMBL" id="CP097511">
    <property type="protein sequence ID" value="URE47957.1"/>
    <property type="molecule type" value="Genomic_DNA"/>
</dbReference>
<dbReference type="GO" id="GO:1900150">
    <property type="term" value="P:regulation of defense response to fungus"/>
    <property type="evidence" value="ECO:0007669"/>
    <property type="project" value="InterPro"/>
</dbReference>
<feature type="region of interest" description="Disordered" evidence="9">
    <location>
        <begin position="93"/>
        <end position="232"/>
    </location>
</feature>
<evidence type="ECO:0000259" key="12">
    <source>
        <dbReference type="Pfam" id="PF14416"/>
    </source>
</evidence>
<name>A0A9E7IFB0_9LILI</name>
<evidence type="ECO:0000313" key="14">
    <source>
        <dbReference type="Proteomes" id="UP001055439"/>
    </source>
</evidence>
<feature type="compositionally biased region" description="Basic and acidic residues" evidence="9">
    <location>
        <begin position="568"/>
        <end position="578"/>
    </location>
</feature>
<dbReference type="InterPro" id="IPR026057">
    <property type="entry name" value="TBL_C"/>
</dbReference>
<keyword evidence="5" id="KW-1133">Transmembrane helix</keyword>
<keyword evidence="4" id="KW-0735">Signal-anchor</keyword>
<reference evidence="13" key="1">
    <citation type="submission" date="2022-05" db="EMBL/GenBank/DDBJ databases">
        <title>The Musa troglodytarum L. genome provides insights into the mechanism of non-climacteric behaviour and enrichment of carotenoids.</title>
        <authorList>
            <person name="Wang J."/>
        </authorList>
    </citation>
    <scope>NUCLEOTIDE SEQUENCE</scope>
    <source>
        <tissue evidence="13">Leaf</tissue>
    </source>
</reference>
<evidence type="ECO:0000256" key="6">
    <source>
        <dbReference type="ARBA" id="ARBA00023034"/>
    </source>
</evidence>
<feature type="domain" description="Trichome birefringence-like C-terminal" evidence="11">
    <location>
        <begin position="1207"/>
        <end position="1328"/>
    </location>
</feature>
<dbReference type="PANTHER" id="PTHR31105">
    <property type="entry name" value="EXTRA-LARGE G-PROTEIN-LIKE"/>
    <property type="match status" value="1"/>
</dbReference>
<evidence type="ECO:0000256" key="3">
    <source>
        <dbReference type="ARBA" id="ARBA00022692"/>
    </source>
</evidence>
<dbReference type="PANTHER" id="PTHR31105:SF42">
    <property type="entry name" value="OS02G0258300 PROTEIN"/>
    <property type="match status" value="1"/>
</dbReference>
<evidence type="ECO:0000259" key="10">
    <source>
        <dbReference type="Pfam" id="PF11331"/>
    </source>
</evidence>
<feature type="compositionally biased region" description="Basic and acidic residues" evidence="9">
    <location>
        <begin position="204"/>
        <end position="214"/>
    </location>
</feature>
<dbReference type="Proteomes" id="UP001055439">
    <property type="component" value="Chromosome 9"/>
</dbReference>
<feature type="domain" description="Trichome birefringence-like N-terminal" evidence="12">
    <location>
        <begin position="1047"/>
        <end position="1099"/>
    </location>
</feature>
<feature type="compositionally biased region" description="Basic and acidic residues" evidence="9">
    <location>
        <begin position="159"/>
        <end position="169"/>
    </location>
</feature>
<evidence type="ECO:0008006" key="15">
    <source>
        <dbReference type="Google" id="ProtNLM"/>
    </source>
</evidence>
<keyword evidence="6" id="KW-0333">Golgi apparatus</keyword>
<dbReference type="Pfam" id="PF13839">
    <property type="entry name" value="PC-Esterase"/>
    <property type="match status" value="2"/>
</dbReference>
<evidence type="ECO:0000256" key="7">
    <source>
        <dbReference type="ARBA" id="ARBA00023136"/>
    </source>
</evidence>
<keyword evidence="3" id="KW-0812">Transmembrane</keyword>
<dbReference type="GO" id="GO:0000139">
    <property type="term" value="C:Golgi membrane"/>
    <property type="evidence" value="ECO:0007669"/>
    <property type="project" value="UniProtKB-SubCell"/>
</dbReference>
<evidence type="ECO:0000256" key="8">
    <source>
        <dbReference type="SAM" id="Coils"/>
    </source>
</evidence>
<evidence type="ECO:0000256" key="4">
    <source>
        <dbReference type="ARBA" id="ARBA00022968"/>
    </source>
</evidence>